<dbReference type="InterPro" id="IPR004839">
    <property type="entry name" value="Aminotransferase_I/II_large"/>
</dbReference>
<dbReference type="InterPro" id="IPR015421">
    <property type="entry name" value="PyrdxlP-dep_Trfase_major"/>
</dbReference>
<evidence type="ECO:0000313" key="5">
    <source>
        <dbReference type="Proteomes" id="UP000625316"/>
    </source>
</evidence>
<protein>
    <submittedName>
        <fullName evidence="4">Aminotransferase class I/II-fold pyridoxal phosphate-dependent enzyme</fullName>
    </submittedName>
</protein>
<dbReference type="InterPro" id="IPR050087">
    <property type="entry name" value="AON_synthase_class-II"/>
</dbReference>
<accession>A0A928Z576</accession>
<evidence type="ECO:0000313" key="4">
    <source>
        <dbReference type="EMBL" id="MBE9032524.1"/>
    </source>
</evidence>
<keyword evidence="4" id="KW-0032">Aminotransferase</keyword>
<dbReference type="Proteomes" id="UP000625316">
    <property type="component" value="Unassembled WGS sequence"/>
</dbReference>
<gene>
    <name evidence="4" type="ORF">IQ266_22555</name>
</gene>
<feature type="domain" description="Aminotransferase class I/classII large" evidence="3">
    <location>
        <begin position="42"/>
        <end position="409"/>
    </location>
</feature>
<keyword evidence="2" id="KW-0808">Transferase</keyword>
<sequence>MRVVQEYVQRWQESGLDPDEYIVHGRDGNIVHIEDGDGKRRDVLTFCTNDVLGLTQHDSVKQAAIDAIMQYGTSTSSTSVLSGRNDLHRQLEQEVSSFKHLGHTQLFLNAWMAIQALMDAFCHLAIPVPGFEHKRETLIMSDVLNHGCIMTALANATTRSGKMFGYSPEVRVRPYRHCDVADLAKKLKRYAKPGDRILVVSDAVFSMDGDIAPLPEMIEVLSHYPDSTLVMDEAHASGSIGATGRGIYEHFGIKPQDALDVGVNPLIMTTFSKFGASVGAAISSASPELIPLLNVSPTSIGTCSLAPPLTAAALQSVRVVKQQPELVERLQESTRYMRAQLAAAGFETIGETNVVPILLPSELNPKEFARQLMEDCGVWASAIWFIAKPRIRTTVNVLHTREQMDTLVASMVKVRERMMAEAKETISA</sequence>
<dbReference type="Gene3D" id="3.90.1150.10">
    <property type="entry name" value="Aspartate Aminotransferase, domain 1"/>
    <property type="match status" value="1"/>
</dbReference>
<dbReference type="RefSeq" id="WP_264327340.1">
    <property type="nucleotide sequence ID" value="NZ_JADEXQ010000109.1"/>
</dbReference>
<evidence type="ECO:0000256" key="2">
    <source>
        <dbReference type="ARBA" id="ARBA00022679"/>
    </source>
</evidence>
<dbReference type="EMBL" id="JADEXQ010000109">
    <property type="protein sequence ID" value="MBE9032524.1"/>
    <property type="molecule type" value="Genomic_DNA"/>
</dbReference>
<keyword evidence="5" id="KW-1185">Reference proteome</keyword>
<proteinExistence type="predicted"/>
<evidence type="ECO:0000256" key="1">
    <source>
        <dbReference type="ARBA" id="ARBA00001933"/>
    </source>
</evidence>
<dbReference type="AlphaFoldDB" id="A0A928Z576"/>
<dbReference type="Pfam" id="PF00155">
    <property type="entry name" value="Aminotran_1_2"/>
    <property type="match status" value="1"/>
</dbReference>
<comment type="cofactor">
    <cofactor evidence="1">
        <name>pyridoxal 5'-phosphate</name>
        <dbReference type="ChEBI" id="CHEBI:597326"/>
    </cofactor>
</comment>
<dbReference type="PANTHER" id="PTHR13693">
    <property type="entry name" value="CLASS II AMINOTRANSFERASE/8-AMINO-7-OXONONANOATE SYNTHASE"/>
    <property type="match status" value="1"/>
</dbReference>
<comment type="caution">
    <text evidence="4">The sequence shown here is derived from an EMBL/GenBank/DDBJ whole genome shotgun (WGS) entry which is preliminary data.</text>
</comment>
<dbReference type="InterPro" id="IPR015424">
    <property type="entry name" value="PyrdxlP-dep_Trfase"/>
</dbReference>
<evidence type="ECO:0000259" key="3">
    <source>
        <dbReference type="Pfam" id="PF00155"/>
    </source>
</evidence>
<dbReference type="Gene3D" id="3.40.640.10">
    <property type="entry name" value="Type I PLP-dependent aspartate aminotransferase-like (Major domain)"/>
    <property type="match status" value="1"/>
</dbReference>
<dbReference type="GO" id="GO:0030170">
    <property type="term" value="F:pyridoxal phosphate binding"/>
    <property type="evidence" value="ECO:0007669"/>
    <property type="project" value="InterPro"/>
</dbReference>
<name>A0A928Z576_9CYAN</name>
<organism evidence="4 5">
    <name type="scientific">Romeriopsis navalis LEGE 11480</name>
    <dbReference type="NCBI Taxonomy" id="2777977"/>
    <lineage>
        <taxon>Bacteria</taxon>
        <taxon>Bacillati</taxon>
        <taxon>Cyanobacteriota</taxon>
        <taxon>Cyanophyceae</taxon>
        <taxon>Leptolyngbyales</taxon>
        <taxon>Leptolyngbyaceae</taxon>
        <taxon>Romeriopsis</taxon>
        <taxon>Romeriopsis navalis</taxon>
    </lineage>
</organism>
<dbReference type="SUPFAM" id="SSF53383">
    <property type="entry name" value="PLP-dependent transferases"/>
    <property type="match status" value="1"/>
</dbReference>
<dbReference type="InterPro" id="IPR015422">
    <property type="entry name" value="PyrdxlP-dep_Trfase_small"/>
</dbReference>
<reference evidence="4" key="1">
    <citation type="submission" date="2020-10" db="EMBL/GenBank/DDBJ databases">
        <authorList>
            <person name="Castelo-Branco R."/>
            <person name="Eusebio N."/>
            <person name="Adriana R."/>
            <person name="Vieira A."/>
            <person name="Brugerolle De Fraissinette N."/>
            <person name="Rezende De Castro R."/>
            <person name="Schneider M.P."/>
            <person name="Vasconcelos V."/>
            <person name="Leao P.N."/>
        </authorList>
    </citation>
    <scope>NUCLEOTIDE SEQUENCE</scope>
    <source>
        <strain evidence="4">LEGE 11480</strain>
    </source>
</reference>
<dbReference type="GO" id="GO:0008483">
    <property type="term" value="F:transaminase activity"/>
    <property type="evidence" value="ECO:0007669"/>
    <property type="project" value="UniProtKB-KW"/>
</dbReference>